<feature type="domain" description="Flagellar motor switch protein FliN-like C-terminal" evidence="4">
    <location>
        <begin position="224"/>
        <end position="290"/>
    </location>
</feature>
<sequence length="297" mass="31429">MSRPVFRRHDTASLSLDAACRRLTALGVEAVMSRCHPGERYLSFSCGEEGAAWEGCVPAGDWLAEALPVLAGVSLRGLSDGTLENLARRLPRSASLEVAGLPTQPFRVLSVFSGGNAVGISVGRVLITSVAESCLPAAPGALPANLPVTLDFLVGTGEMPVGAIKRLVPGDIVMIRSPGRTMLANGEPLFTYAFNEKEVVMEDHLDPAAAREPVAVTPDSPVGMIPVKLEFVLYSETRSLAELQNLRQGDALTLPEDAERQVKLMANGCRIGVGELVEIQGRLGVEITELTVGALHA</sequence>
<organism evidence="7 8">
    <name type="scientific">Paludibacterium paludis</name>
    <dbReference type="NCBI Taxonomy" id="1225769"/>
    <lineage>
        <taxon>Bacteria</taxon>
        <taxon>Pseudomonadati</taxon>
        <taxon>Pseudomonadota</taxon>
        <taxon>Betaproteobacteria</taxon>
        <taxon>Neisseriales</taxon>
        <taxon>Chromobacteriaceae</taxon>
        <taxon>Paludibacterium</taxon>
    </lineage>
</organism>
<name>A0A918P617_9NEIS</name>
<dbReference type="Pfam" id="PF01052">
    <property type="entry name" value="FliMN_C"/>
    <property type="match status" value="1"/>
</dbReference>
<dbReference type="InterPro" id="IPR058804">
    <property type="entry name" value="SpaO_N"/>
</dbReference>
<evidence type="ECO:0000259" key="5">
    <source>
        <dbReference type="Pfam" id="PF26294"/>
    </source>
</evidence>
<dbReference type="InterPro" id="IPR058805">
    <property type="entry name" value="SpaO_FliMN_C_rel"/>
</dbReference>
<dbReference type="InterPro" id="IPR003283">
    <property type="entry name" value="T3SS_OMP_SpaO"/>
</dbReference>
<feature type="domain" description="SpaO FliM/N C-terminal related" evidence="6">
    <location>
        <begin position="144"/>
        <end position="205"/>
    </location>
</feature>
<feature type="domain" description="SpaO N-terminal" evidence="5">
    <location>
        <begin position="7"/>
        <end position="111"/>
    </location>
</feature>
<dbReference type="GO" id="GO:0009306">
    <property type="term" value="P:protein secretion"/>
    <property type="evidence" value="ECO:0007669"/>
    <property type="project" value="InterPro"/>
</dbReference>
<dbReference type="GO" id="GO:0071978">
    <property type="term" value="P:bacterial-type flagellum-dependent swarming motility"/>
    <property type="evidence" value="ECO:0007669"/>
    <property type="project" value="TreeGrafter"/>
</dbReference>
<reference evidence="7" key="1">
    <citation type="journal article" date="2014" name="Int. J. Syst. Evol. Microbiol.">
        <title>Complete genome sequence of Corynebacterium casei LMG S-19264T (=DSM 44701T), isolated from a smear-ripened cheese.</title>
        <authorList>
            <consortium name="US DOE Joint Genome Institute (JGI-PGF)"/>
            <person name="Walter F."/>
            <person name="Albersmeier A."/>
            <person name="Kalinowski J."/>
            <person name="Ruckert C."/>
        </authorList>
    </citation>
    <scope>NUCLEOTIDE SEQUENCE</scope>
    <source>
        <strain evidence="7">KCTC 32182</strain>
    </source>
</reference>
<evidence type="ECO:0000259" key="6">
    <source>
        <dbReference type="Pfam" id="PF26304"/>
    </source>
</evidence>
<protein>
    <recommendedName>
        <fullName evidence="2">Surface presentation of antigens protein SpaO</fullName>
    </recommendedName>
</protein>
<dbReference type="AlphaFoldDB" id="A0A918P617"/>
<evidence type="ECO:0000256" key="1">
    <source>
        <dbReference type="ARBA" id="ARBA00009226"/>
    </source>
</evidence>
<accession>A0A918P617</accession>
<keyword evidence="3" id="KW-0843">Virulence</keyword>
<dbReference type="Proteomes" id="UP000645257">
    <property type="component" value="Unassembled WGS sequence"/>
</dbReference>
<evidence type="ECO:0000259" key="4">
    <source>
        <dbReference type="Pfam" id="PF01052"/>
    </source>
</evidence>
<comment type="similarity">
    <text evidence="1">Belongs to the FliN/MopA/SpaO family.</text>
</comment>
<dbReference type="PANTHER" id="PTHR30034:SF5">
    <property type="entry name" value="SECRETION SYSTEM APPARATUS PROTEIN SSAQ"/>
    <property type="match status" value="1"/>
</dbReference>
<reference evidence="7" key="2">
    <citation type="submission" date="2020-09" db="EMBL/GenBank/DDBJ databases">
        <authorList>
            <person name="Sun Q."/>
            <person name="Kim S."/>
        </authorList>
    </citation>
    <scope>NUCLEOTIDE SEQUENCE</scope>
    <source>
        <strain evidence="7">KCTC 32182</strain>
    </source>
</reference>
<dbReference type="InterPro" id="IPR001543">
    <property type="entry name" value="FliN-like_C"/>
</dbReference>
<evidence type="ECO:0000313" key="8">
    <source>
        <dbReference type="Proteomes" id="UP000645257"/>
    </source>
</evidence>
<dbReference type="Pfam" id="PF26304">
    <property type="entry name" value="FliMN_C_rel"/>
    <property type="match status" value="1"/>
</dbReference>
<dbReference type="Gene3D" id="2.30.330.10">
    <property type="entry name" value="SpoA-like"/>
    <property type="match status" value="1"/>
</dbReference>
<evidence type="ECO:0000256" key="2">
    <source>
        <dbReference type="ARBA" id="ARBA00021925"/>
    </source>
</evidence>
<keyword evidence="8" id="KW-1185">Reference proteome</keyword>
<dbReference type="PANTHER" id="PTHR30034">
    <property type="entry name" value="FLAGELLAR MOTOR SWITCH PROTEIN FLIM"/>
    <property type="match status" value="1"/>
</dbReference>
<dbReference type="Pfam" id="PF26294">
    <property type="entry name" value="SpaO_N"/>
    <property type="match status" value="1"/>
</dbReference>
<gene>
    <name evidence="7" type="primary">spaO</name>
    <name evidence="7" type="ORF">GCM10011289_29630</name>
</gene>
<dbReference type="GO" id="GO:0050918">
    <property type="term" value="P:positive chemotaxis"/>
    <property type="evidence" value="ECO:0007669"/>
    <property type="project" value="TreeGrafter"/>
</dbReference>
<dbReference type="PRINTS" id="PR01339">
    <property type="entry name" value="TYPE3OMOPROT"/>
</dbReference>
<dbReference type="SUPFAM" id="SSF101801">
    <property type="entry name" value="Surface presentation of antigens (SPOA)"/>
    <property type="match status" value="1"/>
</dbReference>
<dbReference type="RefSeq" id="WP_189535726.1">
    <property type="nucleotide sequence ID" value="NZ_BMYX01000019.1"/>
</dbReference>
<evidence type="ECO:0000256" key="3">
    <source>
        <dbReference type="ARBA" id="ARBA00023026"/>
    </source>
</evidence>
<dbReference type="EMBL" id="BMYX01000019">
    <property type="protein sequence ID" value="GGY23979.1"/>
    <property type="molecule type" value="Genomic_DNA"/>
</dbReference>
<dbReference type="InterPro" id="IPR036429">
    <property type="entry name" value="SpoA-like_sf"/>
</dbReference>
<proteinExistence type="inferred from homology"/>
<evidence type="ECO:0000313" key="7">
    <source>
        <dbReference type="EMBL" id="GGY23979.1"/>
    </source>
</evidence>
<comment type="caution">
    <text evidence="7">The sequence shown here is derived from an EMBL/GenBank/DDBJ whole genome shotgun (WGS) entry which is preliminary data.</text>
</comment>